<gene>
    <name evidence="2" type="ORF">LLW17_09520</name>
</gene>
<evidence type="ECO:0008006" key="4">
    <source>
        <dbReference type="Google" id="ProtNLM"/>
    </source>
</evidence>
<sequence length="174" mass="19775">MKPTLAELTLKLEEKFGKLNSQAEHCTEDFYENYHEFINSIRSEKIIIIASPNMLANKLQESKYTRYRTFRGLSILLIIAGLVTIFFNWKIGLGLIVGSIILKIISSNLKKRVSRNFAFELTSKISTNSDEGMFDICQYYIAGILQLASSKGRAHLPLIPSYSLTGIEEFARRS</sequence>
<evidence type="ECO:0000256" key="1">
    <source>
        <dbReference type="SAM" id="Phobius"/>
    </source>
</evidence>
<feature type="transmembrane region" description="Helical" evidence="1">
    <location>
        <begin position="75"/>
        <end position="102"/>
    </location>
</feature>
<organism evidence="2 3">
    <name type="scientific">Leeuwenhoekiella parthenopeia</name>
    <dbReference type="NCBI Taxonomy" id="2890320"/>
    <lineage>
        <taxon>Bacteria</taxon>
        <taxon>Pseudomonadati</taxon>
        <taxon>Bacteroidota</taxon>
        <taxon>Flavobacteriia</taxon>
        <taxon>Flavobacteriales</taxon>
        <taxon>Flavobacteriaceae</taxon>
        <taxon>Leeuwenhoekiella</taxon>
    </lineage>
</organism>
<dbReference type="Proteomes" id="UP001197770">
    <property type="component" value="Unassembled WGS sequence"/>
</dbReference>
<keyword evidence="1" id="KW-0812">Transmembrane</keyword>
<keyword evidence="1" id="KW-0472">Membrane</keyword>
<protein>
    <recommendedName>
        <fullName evidence="4">DNA mismatch repair protein MutS</fullName>
    </recommendedName>
</protein>
<comment type="caution">
    <text evidence="2">The sequence shown here is derived from an EMBL/GenBank/DDBJ whole genome shotgun (WGS) entry which is preliminary data.</text>
</comment>
<evidence type="ECO:0000313" key="3">
    <source>
        <dbReference type="Proteomes" id="UP001197770"/>
    </source>
</evidence>
<accession>A0ABS8GV36</accession>
<reference evidence="2 3" key="1">
    <citation type="submission" date="2021-11" db="EMBL/GenBank/DDBJ databases">
        <title>Seasonal and diel survey of microbial diversity of the Tyrrhenian coast.</title>
        <authorList>
            <person name="Gattoni G."/>
            <person name="Corral P."/>
        </authorList>
    </citation>
    <scope>NUCLEOTIDE SEQUENCE [LARGE SCALE GENOMIC DNA]</scope>
    <source>
        <strain evidence="2 3">Mr9</strain>
    </source>
</reference>
<evidence type="ECO:0000313" key="2">
    <source>
        <dbReference type="EMBL" id="MCC4212956.1"/>
    </source>
</evidence>
<keyword evidence="1" id="KW-1133">Transmembrane helix</keyword>
<keyword evidence="3" id="KW-1185">Reference proteome</keyword>
<name>A0ABS8GV36_9FLAO</name>
<proteinExistence type="predicted"/>
<dbReference type="EMBL" id="JAJGMW010000010">
    <property type="protein sequence ID" value="MCC4212956.1"/>
    <property type="molecule type" value="Genomic_DNA"/>
</dbReference>
<dbReference type="RefSeq" id="WP_228230019.1">
    <property type="nucleotide sequence ID" value="NZ_JAJGMW010000010.1"/>
</dbReference>